<sequence length="309" mass="35097">MIIQGATGIVREDMQWFKIKINNVRTRSKDGNGEEVYTSQFIHNHLTYTNLEYRNIADHIVLKPRWVHPKSKTKQQAFSSVVFAVDLEEVHKVFLKHKSLSVFGELVKTCAWSHRGCRLPPDGRKGLLGHSAWIPILPKSTLKHNEPQPRVMAYVQCRPGLKVALRSNIVQDTDIQVLSISYPDKSTTIIVNLYNDKTHNLVDNNCGVKYNIKDMKKEDWVTAFNESLLINYAPILAIMDERADITTDDLKCAATALTTAINQANEKAAKVRKPSPHAKPWWSKELAQTAALICNLQNSQLVYLEEHGF</sequence>
<gene>
    <name evidence="1" type="ORF">NP233_g11352</name>
</gene>
<protein>
    <submittedName>
        <fullName evidence="1">Uncharacterized protein</fullName>
    </submittedName>
</protein>
<comment type="caution">
    <text evidence="1">The sequence shown here is derived from an EMBL/GenBank/DDBJ whole genome shotgun (WGS) entry which is preliminary data.</text>
</comment>
<keyword evidence="2" id="KW-1185">Reference proteome</keyword>
<dbReference type="AlphaFoldDB" id="A0AAD5YP21"/>
<evidence type="ECO:0000313" key="1">
    <source>
        <dbReference type="EMBL" id="KAJ3559099.1"/>
    </source>
</evidence>
<accession>A0AAD5YP21</accession>
<organism evidence="1 2">
    <name type="scientific">Leucocoprinus birnbaumii</name>
    <dbReference type="NCBI Taxonomy" id="56174"/>
    <lineage>
        <taxon>Eukaryota</taxon>
        <taxon>Fungi</taxon>
        <taxon>Dikarya</taxon>
        <taxon>Basidiomycota</taxon>
        <taxon>Agaricomycotina</taxon>
        <taxon>Agaricomycetes</taxon>
        <taxon>Agaricomycetidae</taxon>
        <taxon>Agaricales</taxon>
        <taxon>Agaricineae</taxon>
        <taxon>Agaricaceae</taxon>
        <taxon>Leucocoprinus</taxon>
    </lineage>
</organism>
<name>A0AAD5YP21_9AGAR</name>
<dbReference type="Proteomes" id="UP001213000">
    <property type="component" value="Unassembled WGS sequence"/>
</dbReference>
<evidence type="ECO:0000313" key="2">
    <source>
        <dbReference type="Proteomes" id="UP001213000"/>
    </source>
</evidence>
<proteinExistence type="predicted"/>
<reference evidence="1" key="1">
    <citation type="submission" date="2022-07" db="EMBL/GenBank/DDBJ databases">
        <title>Genome Sequence of Leucocoprinus birnbaumii.</title>
        <authorList>
            <person name="Buettner E."/>
        </authorList>
    </citation>
    <scope>NUCLEOTIDE SEQUENCE</scope>
    <source>
        <strain evidence="1">VT141</strain>
    </source>
</reference>
<dbReference type="EMBL" id="JANIEX010001339">
    <property type="protein sequence ID" value="KAJ3559099.1"/>
    <property type="molecule type" value="Genomic_DNA"/>
</dbReference>